<organism evidence="4 5">
    <name type="scientific">Holdemania massiliensis</name>
    <dbReference type="NCBI Taxonomy" id="1468449"/>
    <lineage>
        <taxon>Bacteria</taxon>
        <taxon>Bacillati</taxon>
        <taxon>Bacillota</taxon>
        <taxon>Erysipelotrichia</taxon>
        <taxon>Erysipelotrichales</taxon>
        <taxon>Erysipelotrichaceae</taxon>
        <taxon>Holdemania</taxon>
    </lineage>
</organism>
<evidence type="ECO:0000313" key="5">
    <source>
        <dbReference type="Proteomes" id="UP000433575"/>
    </source>
</evidence>
<proteinExistence type="predicted"/>
<name>A0A6N7S7W8_9FIRM</name>
<feature type="region of interest" description="Disordered" evidence="2">
    <location>
        <begin position="112"/>
        <end position="166"/>
    </location>
</feature>
<dbReference type="Pfam" id="PF09479">
    <property type="entry name" value="Flg_new"/>
    <property type="match status" value="2"/>
</dbReference>
<dbReference type="InterPro" id="IPR044060">
    <property type="entry name" value="Bacterial_rp_domain"/>
</dbReference>
<dbReference type="InterPro" id="IPR042229">
    <property type="entry name" value="Listeria/Bacterioides_rpt_sf"/>
</dbReference>
<dbReference type="Pfam" id="PF18998">
    <property type="entry name" value="Flg_new_2"/>
    <property type="match status" value="1"/>
</dbReference>
<dbReference type="Proteomes" id="UP000433575">
    <property type="component" value="Unassembled WGS sequence"/>
</dbReference>
<evidence type="ECO:0000256" key="2">
    <source>
        <dbReference type="SAM" id="MobiDB-lite"/>
    </source>
</evidence>
<dbReference type="EMBL" id="WKPJ01000018">
    <property type="protein sequence ID" value="MSA89984.1"/>
    <property type="molecule type" value="Genomic_DNA"/>
</dbReference>
<reference evidence="4 5" key="1">
    <citation type="journal article" date="2019" name="Nat. Med.">
        <title>A library of human gut bacterial isolates paired with longitudinal multiomics data enables mechanistic microbiome research.</title>
        <authorList>
            <person name="Poyet M."/>
            <person name="Groussin M."/>
            <person name="Gibbons S.M."/>
            <person name="Avila-Pacheco J."/>
            <person name="Jiang X."/>
            <person name="Kearney S.M."/>
            <person name="Perrotta A.R."/>
            <person name="Berdy B."/>
            <person name="Zhao S."/>
            <person name="Lieberman T.D."/>
            <person name="Swanson P.K."/>
            <person name="Smith M."/>
            <person name="Roesemann S."/>
            <person name="Alexander J.E."/>
            <person name="Rich S.A."/>
            <person name="Livny J."/>
            <person name="Vlamakis H."/>
            <person name="Clish C."/>
            <person name="Bullock K."/>
            <person name="Deik A."/>
            <person name="Scott J."/>
            <person name="Pierce K.A."/>
            <person name="Xavier R.J."/>
            <person name="Alm E.J."/>
        </authorList>
    </citation>
    <scope>NUCLEOTIDE SEQUENCE [LARGE SCALE GENOMIC DNA]</scope>
    <source>
        <strain evidence="4 5">BIOML-A4</strain>
    </source>
</reference>
<feature type="compositionally biased region" description="Polar residues" evidence="2">
    <location>
        <begin position="112"/>
        <end position="126"/>
    </location>
</feature>
<evidence type="ECO:0000256" key="1">
    <source>
        <dbReference type="ARBA" id="ARBA00004196"/>
    </source>
</evidence>
<feature type="compositionally biased region" description="Low complexity" evidence="2">
    <location>
        <begin position="136"/>
        <end position="146"/>
    </location>
</feature>
<dbReference type="PROSITE" id="PS51257">
    <property type="entry name" value="PROKAR_LIPOPROTEIN"/>
    <property type="match status" value="1"/>
</dbReference>
<evidence type="ECO:0000313" key="4">
    <source>
        <dbReference type="EMBL" id="MSA89984.1"/>
    </source>
</evidence>
<comment type="subcellular location">
    <subcellularLocation>
        <location evidence="1">Cell envelope</location>
    </subcellularLocation>
</comment>
<comment type="caution">
    <text evidence="4">The sequence shown here is derived from an EMBL/GenBank/DDBJ whole genome shotgun (WGS) entry which is preliminary data.</text>
</comment>
<dbReference type="Gene3D" id="2.60.40.4270">
    <property type="entry name" value="Listeria-Bacteroides repeat domain"/>
    <property type="match status" value="2"/>
</dbReference>
<dbReference type="InterPro" id="IPR013378">
    <property type="entry name" value="InlB-like_B-rpt"/>
</dbReference>
<protein>
    <recommendedName>
        <fullName evidence="3">Bacterial repeat domain-containing protein</fullName>
    </recommendedName>
</protein>
<dbReference type="AlphaFoldDB" id="A0A6N7S7W8"/>
<evidence type="ECO:0000259" key="3">
    <source>
        <dbReference type="Pfam" id="PF18998"/>
    </source>
</evidence>
<gene>
    <name evidence="4" type="ORF">GKE08_11660</name>
</gene>
<feature type="domain" description="Bacterial repeat" evidence="3">
    <location>
        <begin position="649"/>
        <end position="722"/>
    </location>
</feature>
<dbReference type="GO" id="GO:0030313">
    <property type="term" value="C:cell envelope"/>
    <property type="evidence" value="ECO:0007669"/>
    <property type="project" value="UniProtKB-SubCell"/>
</dbReference>
<accession>A0A6N7S7W8</accession>
<dbReference type="RefSeq" id="WP_154239123.1">
    <property type="nucleotide sequence ID" value="NZ_WKPJ01000018.1"/>
</dbReference>
<feature type="compositionally biased region" description="Low complexity" evidence="2">
    <location>
        <begin position="156"/>
        <end position="166"/>
    </location>
</feature>
<sequence>MKITNRFDKVLKWLTVLAMTMSCFTDMPIRVVAESFDVDSVVSIESSANGVDASDSVNLTVSVTVNGQTVSAAKSVAPGTLTVRANDGYEIDSMDLDGAAFNDTVEVQETSQSLNISAHPTATQVNEPEETEKTPEPTVTPETTPEVSEEPKATETPEVTEPTENPNDIIEITNELIFNENKASANIRLGVLGNPSISMGDILYNEEELTLDDASIVMNELDSLRQVDFIATKNGTYTFKITLTDTSAQEYTEIGAKEVTVEVEGLTELQASENLNKDQPTTYARNEITLEIGATANLEGSGSWTSYNHKWNQRSNDGGSVTISNASSNTAKITGKKAGTVTITHTWNVNKSETFIVNVVSAEQKSYDLYFYSLVPGKTIGSTGTPDSIWNGMGKGSLVGLNAPGTYANGVNLYDKSLNITYPGNYPNINVAGKTYQYAAPGSGNETKEGYYTLEWIRLVRAEGANAGNNGYNPTVSTNTPTFHMDGQIFINEHNLYNVTFRMKMPGSDSFDIQEGYSILVPSGTSASTLSKPSTQDRTFDGDTYKFDGWYTDEACTQPANFNSKITENTNYYGKYVAEQKYTVTYVLNGGISSERLVYSDLRKNSNTPLINDPVRPGYVFAGWNPSVQEKVTADATYTAQWIEDEDITINYKATTGGNVDPTYETLSPATGKAQGSTATASAGYHFVNWTNASGDEVSTEAHFSPNKVGGLNVAATYTAHFEVDENQTKDLSYTVQHIVEGKVKDTFTESVTVQVLQPDTIARNEALEADQNYEGYVKVGTDPAEVPAQIENGAVIKVNYDVDSEQTKDLSYTVQHIVCSRIQSLGMKLWKRIRTMKAMSK</sequence>